<keyword evidence="8" id="KW-0408">Iron</keyword>
<dbReference type="GO" id="GO:0045333">
    <property type="term" value="P:cellular respiration"/>
    <property type="evidence" value="ECO:0007669"/>
    <property type="project" value="UniProtKB-ARBA"/>
</dbReference>
<dbReference type="PANTHER" id="PTHR43105">
    <property type="entry name" value="RESPIRATORY NITRATE REDUCTASE"/>
    <property type="match status" value="1"/>
</dbReference>
<dbReference type="GO" id="GO:0051539">
    <property type="term" value="F:4 iron, 4 sulfur cluster binding"/>
    <property type="evidence" value="ECO:0007669"/>
    <property type="project" value="UniProtKB-KW"/>
</dbReference>
<gene>
    <name evidence="12" type="ORF">A3K87_03335</name>
</gene>
<evidence type="ECO:0000313" key="12">
    <source>
        <dbReference type="EMBL" id="OAK58100.1"/>
    </source>
</evidence>
<sequence length="767" mass="83348">MTDSTRFEPYTHSAGGWGSLKAVSTYLLRERIPIVGAEALWKQNKPGGFACVSCAWAKPEHPRAAEFCENGAKATAWELTAKRAPASFFLEHTVSSLLAWSDHDLEAQGRLTVPMKWDADSDRYLEIGWQEAFEGIGAEMRALHAQDPASVVFYASGRASLEASYMYQLLARLYGNNNLPDSSNMCHESTSVALPATIGVPVGTVRLDDFELCDAIFIFGHNTGVSSPRMLHQLQDARKRGVPIVTFNPLRERGLVEFVNPQSPTEMLTPANTQISTQYLQVKNGGDLAALTGMCKALVAADDDALASGLVRVLDATFIAEHTDGFDTFAAFLREASWDDIESESGLSREALEAAAATFAGAKAVIGIYGMGLTQHRKGVENVQMVSNLLLLGGHIGRPGAGICPVRGHSNVQGQRTVGITEKPELAPLDRLATMYGFEPPREKGLNTVETCEGVFKGQVRAFIGLGGNFVRAVPDSDRLEPAWRNLQLTVQVATKLNRSHLVHGKVSYLLPCRGRIEVDRQQSGEQTVAMEDSTGVMHASRGVAEPAAATLLSEPAIVAGIAKASLPPNPKVPWDGWVADYALVRDHIAQAFPEIFHDFNERLEAPGGFPRPLPAKERVWKTPNGKACFKGYGNLRADPDTPETGPEVLRLMTLRSDDQFNTTIYSLDDRFRGVYGTRRVLLMNHDDIRRLGFAEGDSVDVHTAVDDGHARSVRGLRVTPYDIPAGCAGGYYPECNPLVPLAHHAEHSKVPASKAIPIRLSPSANA</sequence>
<dbReference type="GO" id="GO:0030151">
    <property type="term" value="F:molybdenum ion binding"/>
    <property type="evidence" value="ECO:0007669"/>
    <property type="project" value="InterPro"/>
</dbReference>
<comment type="cofactor">
    <cofactor evidence="1">
        <name>Mo-bis(molybdopterin guanine dinucleotide)</name>
        <dbReference type="ChEBI" id="CHEBI:60539"/>
    </cofactor>
</comment>
<dbReference type="Gene3D" id="3.40.228.10">
    <property type="entry name" value="Dimethylsulfoxide Reductase, domain 2"/>
    <property type="match status" value="1"/>
</dbReference>
<dbReference type="PANTHER" id="PTHR43105:SF4">
    <property type="entry name" value="PROTEIN YDEP"/>
    <property type="match status" value="1"/>
</dbReference>
<dbReference type="InterPro" id="IPR006657">
    <property type="entry name" value="MoPterin_dinucl-bd_dom"/>
</dbReference>
<dbReference type="PIRSF" id="PIRSF000144">
    <property type="entry name" value="CbbBc"/>
    <property type="match status" value="1"/>
</dbReference>
<dbReference type="AlphaFoldDB" id="A0AA91DI31"/>
<dbReference type="EMBL" id="LVHG01000084">
    <property type="protein sequence ID" value="OAK58100.1"/>
    <property type="molecule type" value="Genomic_DNA"/>
</dbReference>
<dbReference type="InterPro" id="IPR050123">
    <property type="entry name" value="Prok_molybdopt-oxidoreductase"/>
</dbReference>
<comment type="similarity">
    <text evidence="3">Belongs to the prokaryotic molybdopterin-containing oxidoreductase family.</text>
</comment>
<dbReference type="InterPro" id="IPR037951">
    <property type="entry name" value="MopB_CT_YdeP"/>
</dbReference>
<comment type="cofactor">
    <cofactor evidence="2">
        <name>[4Fe-4S] cluster</name>
        <dbReference type="ChEBI" id="CHEBI:49883"/>
    </cofactor>
</comment>
<evidence type="ECO:0000256" key="7">
    <source>
        <dbReference type="ARBA" id="ARBA00023002"/>
    </source>
</evidence>
<dbReference type="GO" id="GO:0008863">
    <property type="term" value="F:formate dehydrogenase (NAD+) activity"/>
    <property type="evidence" value="ECO:0007669"/>
    <property type="project" value="InterPro"/>
</dbReference>
<name>A0AA91DI31_VARPD</name>
<dbReference type="InterPro" id="IPR009010">
    <property type="entry name" value="Asp_de-COase-like_dom_sf"/>
</dbReference>
<dbReference type="Proteomes" id="UP000077852">
    <property type="component" value="Unassembled WGS sequence"/>
</dbReference>
<keyword evidence="4" id="KW-0004">4Fe-4S</keyword>
<dbReference type="SUPFAM" id="SSF50692">
    <property type="entry name" value="ADC-like"/>
    <property type="match status" value="1"/>
</dbReference>
<evidence type="ECO:0000256" key="6">
    <source>
        <dbReference type="ARBA" id="ARBA00022723"/>
    </source>
</evidence>
<dbReference type="Pfam" id="PF01568">
    <property type="entry name" value="Molydop_binding"/>
    <property type="match status" value="1"/>
</dbReference>
<keyword evidence="9" id="KW-0411">Iron-sulfur</keyword>
<keyword evidence="5" id="KW-0500">Molybdenum</keyword>
<protein>
    <submittedName>
        <fullName evidence="12">Formate dehydrogenase</fullName>
    </submittedName>
</protein>
<evidence type="ECO:0000256" key="9">
    <source>
        <dbReference type="ARBA" id="ARBA00023014"/>
    </source>
</evidence>
<dbReference type="CDD" id="cd02787">
    <property type="entry name" value="MopB_CT_ydeP"/>
    <property type="match status" value="1"/>
</dbReference>
<evidence type="ECO:0000313" key="13">
    <source>
        <dbReference type="Proteomes" id="UP000077852"/>
    </source>
</evidence>
<dbReference type="Pfam" id="PF00384">
    <property type="entry name" value="Molybdopterin"/>
    <property type="match status" value="1"/>
</dbReference>
<evidence type="ECO:0000256" key="5">
    <source>
        <dbReference type="ARBA" id="ARBA00022505"/>
    </source>
</evidence>
<evidence type="ECO:0000256" key="3">
    <source>
        <dbReference type="ARBA" id="ARBA00010312"/>
    </source>
</evidence>
<keyword evidence="7" id="KW-0560">Oxidoreductase</keyword>
<dbReference type="GO" id="GO:0043546">
    <property type="term" value="F:molybdopterin cofactor binding"/>
    <property type="evidence" value="ECO:0007669"/>
    <property type="project" value="InterPro"/>
</dbReference>
<evidence type="ECO:0000256" key="1">
    <source>
        <dbReference type="ARBA" id="ARBA00001942"/>
    </source>
</evidence>
<reference evidence="12 13" key="1">
    <citation type="submission" date="2016-03" db="EMBL/GenBank/DDBJ databases">
        <title>Genome sequence of Variovorax paradoxus KB5.</title>
        <authorList>
            <person name="Jeong H."/>
            <person name="Hong C.E."/>
            <person name="Jo S.H."/>
            <person name="Park J.M."/>
        </authorList>
    </citation>
    <scope>NUCLEOTIDE SEQUENCE [LARGE SCALE GENOMIC DNA]</scope>
    <source>
        <strain evidence="12 13">KB5</strain>
    </source>
</reference>
<dbReference type="InterPro" id="IPR010046">
    <property type="entry name" value="Mopterin_OxRdtse_a_bac"/>
</dbReference>
<evidence type="ECO:0000256" key="4">
    <source>
        <dbReference type="ARBA" id="ARBA00022485"/>
    </source>
</evidence>
<evidence type="ECO:0000256" key="2">
    <source>
        <dbReference type="ARBA" id="ARBA00001966"/>
    </source>
</evidence>
<dbReference type="InterPro" id="IPR041953">
    <property type="entry name" value="YdeP_MopB"/>
</dbReference>
<feature type="domain" description="Molybdopterin dinucleotide-binding" evidence="11">
    <location>
        <begin position="650"/>
        <end position="756"/>
    </location>
</feature>
<evidence type="ECO:0000259" key="11">
    <source>
        <dbReference type="Pfam" id="PF01568"/>
    </source>
</evidence>
<accession>A0AA91DI31</accession>
<dbReference type="Gene3D" id="3.40.50.740">
    <property type="match status" value="1"/>
</dbReference>
<dbReference type="NCBIfam" id="TIGR01701">
    <property type="entry name" value="Fdhalpha-like"/>
    <property type="match status" value="1"/>
</dbReference>
<evidence type="ECO:0000259" key="10">
    <source>
        <dbReference type="Pfam" id="PF00384"/>
    </source>
</evidence>
<dbReference type="InterPro" id="IPR006656">
    <property type="entry name" value="Mopterin_OxRdtase"/>
</dbReference>
<proteinExistence type="inferred from homology"/>
<dbReference type="RefSeq" id="WP_081271032.1">
    <property type="nucleotide sequence ID" value="NZ_LVHG01000084.1"/>
</dbReference>
<feature type="domain" description="Molybdopterin oxidoreductase" evidence="10">
    <location>
        <begin position="110"/>
        <end position="491"/>
    </location>
</feature>
<comment type="caution">
    <text evidence="12">The sequence shown here is derived from an EMBL/GenBank/DDBJ whole genome shotgun (WGS) entry which is preliminary data.</text>
</comment>
<dbReference type="SUPFAM" id="SSF53706">
    <property type="entry name" value="Formate dehydrogenase/DMSO reductase, domains 1-3"/>
    <property type="match status" value="1"/>
</dbReference>
<keyword evidence="6" id="KW-0479">Metal-binding</keyword>
<dbReference type="CDD" id="cd02767">
    <property type="entry name" value="MopB_ydeP"/>
    <property type="match status" value="1"/>
</dbReference>
<dbReference type="GO" id="GO:0016020">
    <property type="term" value="C:membrane"/>
    <property type="evidence" value="ECO:0007669"/>
    <property type="project" value="TreeGrafter"/>
</dbReference>
<dbReference type="GO" id="GO:1990204">
    <property type="term" value="C:oxidoreductase complex"/>
    <property type="evidence" value="ECO:0007669"/>
    <property type="project" value="UniProtKB-ARBA"/>
</dbReference>
<evidence type="ECO:0000256" key="8">
    <source>
        <dbReference type="ARBA" id="ARBA00023004"/>
    </source>
</evidence>
<organism evidence="12 13">
    <name type="scientific">Variovorax paradoxus</name>
    <dbReference type="NCBI Taxonomy" id="34073"/>
    <lineage>
        <taxon>Bacteria</taxon>
        <taxon>Pseudomonadati</taxon>
        <taxon>Pseudomonadota</taxon>
        <taxon>Betaproteobacteria</taxon>
        <taxon>Burkholderiales</taxon>
        <taxon>Comamonadaceae</taxon>
        <taxon>Variovorax</taxon>
    </lineage>
</organism>